<keyword evidence="8" id="KW-0624">Polysaccharide degradation</keyword>
<dbReference type="GO" id="GO:0005829">
    <property type="term" value="C:cytosol"/>
    <property type="evidence" value="ECO:0007669"/>
    <property type="project" value="TreeGrafter"/>
</dbReference>
<organism evidence="13 14">
    <name type="scientific">Litorihabitans aurantiacus</name>
    <dbReference type="NCBI Taxonomy" id="1930061"/>
    <lineage>
        <taxon>Bacteria</taxon>
        <taxon>Bacillati</taxon>
        <taxon>Actinomycetota</taxon>
        <taxon>Actinomycetes</taxon>
        <taxon>Micrococcales</taxon>
        <taxon>Beutenbergiaceae</taxon>
        <taxon>Litorihabitans</taxon>
    </lineage>
</organism>
<evidence type="ECO:0000256" key="10">
    <source>
        <dbReference type="PIRSR" id="PIRSR617736-2"/>
    </source>
</evidence>
<evidence type="ECO:0000256" key="9">
    <source>
        <dbReference type="PIRSR" id="PIRSR617736-1"/>
    </source>
</evidence>
<evidence type="ECO:0000256" key="11">
    <source>
        <dbReference type="PROSITE-ProRule" id="PRU10055"/>
    </source>
</evidence>
<protein>
    <recommendedName>
        <fullName evidence="3 12">Beta-glucosidase</fullName>
        <ecNumber evidence="3 12">3.2.1.21</ecNumber>
    </recommendedName>
</protein>
<dbReference type="PROSITE" id="PS00572">
    <property type="entry name" value="GLYCOSYL_HYDROL_F1_1"/>
    <property type="match status" value="1"/>
</dbReference>
<evidence type="ECO:0000256" key="6">
    <source>
        <dbReference type="ARBA" id="ARBA00023277"/>
    </source>
</evidence>
<dbReference type="InterPro" id="IPR017736">
    <property type="entry name" value="Glyco_hydro_1_beta-glucosidase"/>
</dbReference>
<feature type="binding site" evidence="10">
    <location>
        <position position="301"/>
    </location>
    <ligand>
        <name>substrate</name>
    </ligand>
</feature>
<accession>A0AA37XG37</accession>
<evidence type="ECO:0000256" key="5">
    <source>
        <dbReference type="ARBA" id="ARBA00023001"/>
    </source>
</evidence>
<proteinExistence type="inferred from homology"/>
<keyword evidence="7 12" id="KW-0326">Glycosidase</keyword>
<dbReference type="Gene3D" id="3.20.20.80">
    <property type="entry name" value="Glycosidases"/>
    <property type="match status" value="1"/>
</dbReference>
<keyword evidence="14" id="KW-1185">Reference proteome</keyword>
<dbReference type="RefSeq" id="WP_284251592.1">
    <property type="nucleotide sequence ID" value="NZ_BSUM01000001.1"/>
</dbReference>
<dbReference type="GO" id="GO:0030245">
    <property type="term" value="P:cellulose catabolic process"/>
    <property type="evidence" value="ECO:0007669"/>
    <property type="project" value="UniProtKB-KW"/>
</dbReference>
<evidence type="ECO:0000256" key="12">
    <source>
        <dbReference type="RuleBase" id="RU361175"/>
    </source>
</evidence>
<dbReference type="PROSITE" id="PS00653">
    <property type="entry name" value="GLYCOSYL_HYDROL_F1_2"/>
    <property type="match status" value="1"/>
</dbReference>
<sequence>MTSLLPSGHVFPADFLWGSATAAYQVEGAATAGGRTPCIWDTFAAAGRTLNGDDGSVAADHYHRYASDVALMRDLGLGAYRFSVAWPRVQPTATGGPNAAGLAFYDRLVDELLGAGIEPVLTLYHWDLPQWVQDEGGWPVRSTAERFAQYSAWVADALGDRVRRWTTLNEPYCSAYLGHASGVHAPGITDGAAALAAVHHLNLGHGLAGRAVREHASGGVDLSVVLNLHVVRAASQDAADVGAKARVDRLANEAFVGPMLEGAYPAELLADTRAVTDWSFVRDGDEASIAVPLDSLGINYYNTSLVRDGVPPVGDGRPGADGHQTSPHSAWVGSDRLEFLAQPGPHTRMGWNIEPEGLVELLTDVSRRFPDLPLYVTENGAAFEDVVSPDGAVHDPQRLAYVRDHVDAVGRAREAGADVRGYFLWSFMDNFEWAWGYDRRFGMVRVDYDDLTRTVKDSGWWYRDLIAQQRAADRG</sequence>
<keyword evidence="5" id="KW-0136">Cellulose degradation</keyword>
<keyword evidence="4 12" id="KW-0378">Hydrolase</keyword>
<reference evidence="13" key="1">
    <citation type="journal article" date="2014" name="Int. J. Syst. Evol. Microbiol.">
        <title>Complete genome sequence of Corynebacterium casei LMG S-19264T (=DSM 44701T), isolated from a smear-ripened cheese.</title>
        <authorList>
            <consortium name="US DOE Joint Genome Institute (JGI-PGF)"/>
            <person name="Walter F."/>
            <person name="Albersmeier A."/>
            <person name="Kalinowski J."/>
            <person name="Ruckert C."/>
        </authorList>
    </citation>
    <scope>NUCLEOTIDE SEQUENCE</scope>
    <source>
        <strain evidence="13">NBRC 112290</strain>
    </source>
</reference>
<feature type="binding site" evidence="10">
    <location>
        <position position="425"/>
    </location>
    <ligand>
        <name>substrate</name>
    </ligand>
</feature>
<feature type="binding site" evidence="10">
    <location>
        <begin position="432"/>
        <end position="433"/>
    </location>
    <ligand>
        <name>substrate</name>
    </ligand>
</feature>
<feature type="binding site" evidence="10">
    <location>
        <position position="169"/>
    </location>
    <ligand>
        <name>substrate</name>
    </ligand>
</feature>
<evidence type="ECO:0000256" key="8">
    <source>
        <dbReference type="ARBA" id="ARBA00023326"/>
    </source>
</evidence>
<evidence type="ECO:0000256" key="7">
    <source>
        <dbReference type="ARBA" id="ARBA00023295"/>
    </source>
</evidence>
<feature type="active site" description="Nucleophile" evidence="9 11">
    <location>
        <position position="378"/>
    </location>
</feature>
<dbReference type="GO" id="GO:0008422">
    <property type="term" value="F:beta-glucosidase activity"/>
    <property type="evidence" value="ECO:0007669"/>
    <property type="project" value="UniProtKB-EC"/>
</dbReference>
<dbReference type="EMBL" id="BSUM01000001">
    <property type="protein sequence ID" value="GMA32893.1"/>
    <property type="molecule type" value="Genomic_DNA"/>
</dbReference>
<dbReference type="PANTHER" id="PTHR10353:SF36">
    <property type="entry name" value="LP05116P"/>
    <property type="match status" value="1"/>
</dbReference>
<evidence type="ECO:0000313" key="14">
    <source>
        <dbReference type="Proteomes" id="UP001157161"/>
    </source>
</evidence>
<gene>
    <name evidence="13" type="ORF">GCM10025875_28850</name>
</gene>
<dbReference type="InterPro" id="IPR033132">
    <property type="entry name" value="GH_1_N_CS"/>
</dbReference>
<evidence type="ECO:0000256" key="3">
    <source>
        <dbReference type="ARBA" id="ARBA00012744"/>
    </source>
</evidence>
<dbReference type="PANTHER" id="PTHR10353">
    <property type="entry name" value="GLYCOSYL HYDROLASE"/>
    <property type="match status" value="1"/>
</dbReference>
<comment type="caution">
    <text evidence="13">The sequence shown here is derived from an EMBL/GenBank/DDBJ whole genome shotgun (WGS) entry which is preliminary data.</text>
</comment>
<evidence type="ECO:0000256" key="1">
    <source>
        <dbReference type="ARBA" id="ARBA00000448"/>
    </source>
</evidence>
<dbReference type="InterPro" id="IPR001360">
    <property type="entry name" value="Glyco_hydro_1"/>
</dbReference>
<dbReference type="SUPFAM" id="SSF51445">
    <property type="entry name" value="(Trans)glycosidases"/>
    <property type="match status" value="1"/>
</dbReference>
<dbReference type="PRINTS" id="PR00131">
    <property type="entry name" value="GLHYDRLASE1"/>
</dbReference>
<dbReference type="FunFam" id="3.20.20.80:FF:000004">
    <property type="entry name" value="Beta-glucosidase 6-phospho-beta-glucosidase"/>
    <property type="match status" value="1"/>
</dbReference>
<dbReference type="Pfam" id="PF00232">
    <property type="entry name" value="Glyco_hydro_1"/>
    <property type="match status" value="1"/>
</dbReference>
<dbReference type="Proteomes" id="UP001157161">
    <property type="component" value="Unassembled WGS sequence"/>
</dbReference>
<dbReference type="AlphaFoldDB" id="A0AA37XG37"/>
<evidence type="ECO:0000256" key="4">
    <source>
        <dbReference type="ARBA" id="ARBA00022801"/>
    </source>
</evidence>
<feature type="active site" description="Proton donor" evidence="9">
    <location>
        <position position="170"/>
    </location>
</feature>
<dbReference type="InterPro" id="IPR017853">
    <property type="entry name" value="GH"/>
</dbReference>
<evidence type="ECO:0000313" key="13">
    <source>
        <dbReference type="EMBL" id="GMA32893.1"/>
    </source>
</evidence>
<keyword evidence="6" id="KW-0119">Carbohydrate metabolism</keyword>
<dbReference type="NCBIfam" id="TIGR03356">
    <property type="entry name" value="BGL"/>
    <property type="match status" value="1"/>
</dbReference>
<reference evidence="13" key="2">
    <citation type="submission" date="2023-02" db="EMBL/GenBank/DDBJ databases">
        <authorList>
            <person name="Sun Q."/>
            <person name="Mori K."/>
        </authorList>
    </citation>
    <scope>NUCLEOTIDE SEQUENCE</scope>
    <source>
        <strain evidence="13">NBRC 112290</strain>
    </source>
</reference>
<feature type="binding site" evidence="10">
    <location>
        <position position="25"/>
    </location>
    <ligand>
        <name>substrate</name>
    </ligand>
</feature>
<comment type="similarity">
    <text evidence="2 12">Belongs to the glycosyl hydrolase 1 family.</text>
</comment>
<comment type="catalytic activity">
    <reaction evidence="1 12">
        <text>Hydrolysis of terminal, non-reducing beta-D-glucosyl residues with release of beta-D-glucose.</text>
        <dbReference type="EC" id="3.2.1.21"/>
    </reaction>
</comment>
<evidence type="ECO:0000256" key="2">
    <source>
        <dbReference type="ARBA" id="ARBA00010838"/>
    </source>
</evidence>
<dbReference type="InterPro" id="IPR018120">
    <property type="entry name" value="Glyco_hydro_1_AS"/>
</dbReference>
<dbReference type="EC" id="3.2.1.21" evidence="3 12"/>
<name>A0AA37XG37_9MICO</name>
<feature type="binding site" evidence="10">
    <location>
        <position position="125"/>
    </location>
    <ligand>
        <name>substrate</name>
    </ligand>
</feature>